<keyword evidence="5" id="KW-0819">tRNA processing</keyword>
<dbReference type="Pfam" id="PF02367">
    <property type="entry name" value="TsaE"/>
    <property type="match status" value="1"/>
</dbReference>
<comment type="subcellular location">
    <subcellularLocation>
        <location evidence="1">Cytoplasm</location>
    </subcellularLocation>
</comment>
<reference evidence="11 12" key="1">
    <citation type="journal article" date="2005" name="DNA Res.">
        <title>Complete genome sequence of the facultative anaerobic magnetotactic bacterium Magnetospirillum sp. strain AMB-1.</title>
        <authorList>
            <person name="Matsunaga T."/>
            <person name="Okamura Y."/>
            <person name="Fukuda Y."/>
            <person name="Wahyudi A.T."/>
            <person name="Murase Y."/>
            <person name="Takeyama H."/>
        </authorList>
    </citation>
    <scope>NUCLEOTIDE SEQUENCE [LARGE SCALE GENOMIC DNA]</scope>
    <source>
        <strain evidence="12">ATCC 700264 / AMB-1</strain>
    </source>
</reference>
<dbReference type="GO" id="GO:0005737">
    <property type="term" value="C:cytoplasm"/>
    <property type="evidence" value="ECO:0007669"/>
    <property type="project" value="UniProtKB-SubCell"/>
</dbReference>
<dbReference type="KEGG" id="mag:amb4249"/>
<dbReference type="InterPro" id="IPR027417">
    <property type="entry name" value="P-loop_NTPase"/>
</dbReference>
<dbReference type="Proteomes" id="UP000007058">
    <property type="component" value="Chromosome"/>
</dbReference>
<dbReference type="OrthoDB" id="9800307at2"/>
<dbReference type="InterPro" id="IPR003442">
    <property type="entry name" value="T6A_TsaE"/>
</dbReference>
<keyword evidence="9" id="KW-0460">Magnesium</keyword>
<evidence type="ECO:0000256" key="9">
    <source>
        <dbReference type="ARBA" id="ARBA00022842"/>
    </source>
</evidence>
<dbReference type="AlphaFoldDB" id="Q2VZC2"/>
<keyword evidence="4" id="KW-0963">Cytoplasm</keyword>
<gene>
    <name evidence="11" type="ordered locus">amb4249</name>
</gene>
<dbReference type="HOGENOM" id="CLU_087829_4_0_5"/>
<evidence type="ECO:0000256" key="5">
    <source>
        <dbReference type="ARBA" id="ARBA00022694"/>
    </source>
</evidence>
<evidence type="ECO:0000256" key="3">
    <source>
        <dbReference type="ARBA" id="ARBA00019010"/>
    </source>
</evidence>
<sequence length="156" mass="17206">MSLVISFDLPVEADTIRLGRKLAALVRPGDVIALEGTLGTGKSTLARALIQALTDDEEEVPSPTFTLVQQYETPAGLVWHFDLYRLEKPDDALELDIEEAFAEGISLIEWPDKLGPHLPRRRLEVLLQQGEAGLGRHATLTAYGPWADRIGELAHE</sequence>
<keyword evidence="11" id="KW-0418">Kinase</keyword>
<protein>
    <recommendedName>
        <fullName evidence="3">tRNA threonylcarbamoyladenosine biosynthesis protein TsaE</fullName>
    </recommendedName>
    <alternativeName>
        <fullName evidence="10">t(6)A37 threonylcarbamoyladenosine biosynthesis protein TsaE</fullName>
    </alternativeName>
</protein>
<evidence type="ECO:0000256" key="8">
    <source>
        <dbReference type="ARBA" id="ARBA00022840"/>
    </source>
</evidence>
<dbReference type="SUPFAM" id="SSF52540">
    <property type="entry name" value="P-loop containing nucleoside triphosphate hydrolases"/>
    <property type="match status" value="1"/>
</dbReference>
<dbReference type="GO" id="GO:0016301">
    <property type="term" value="F:kinase activity"/>
    <property type="evidence" value="ECO:0007669"/>
    <property type="project" value="UniProtKB-KW"/>
</dbReference>
<dbReference type="STRING" id="342108.amb4249"/>
<accession>Q2VZC2</accession>
<evidence type="ECO:0000313" key="11">
    <source>
        <dbReference type="EMBL" id="BAE53053.1"/>
    </source>
</evidence>
<keyword evidence="11" id="KW-0808">Transferase</keyword>
<dbReference type="GO" id="GO:0005524">
    <property type="term" value="F:ATP binding"/>
    <property type="evidence" value="ECO:0007669"/>
    <property type="project" value="UniProtKB-KW"/>
</dbReference>
<evidence type="ECO:0000256" key="2">
    <source>
        <dbReference type="ARBA" id="ARBA00007599"/>
    </source>
</evidence>
<name>Q2VZC2_PARM1</name>
<organism evidence="11 12">
    <name type="scientific">Paramagnetospirillum magneticum (strain ATCC 700264 / AMB-1)</name>
    <name type="common">Magnetospirillum magneticum</name>
    <dbReference type="NCBI Taxonomy" id="342108"/>
    <lineage>
        <taxon>Bacteria</taxon>
        <taxon>Pseudomonadati</taxon>
        <taxon>Pseudomonadota</taxon>
        <taxon>Alphaproteobacteria</taxon>
        <taxon>Rhodospirillales</taxon>
        <taxon>Magnetospirillaceae</taxon>
        <taxon>Paramagnetospirillum</taxon>
    </lineage>
</organism>
<dbReference type="EMBL" id="AP007255">
    <property type="protein sequence ID" value="BAE53053.1"/>
    <property type="molecule type" value="Genomic_DNA"/>
</dbReference>
<evidence type="ECO:0000256" key="1">
    <source>
        <dbReference type="ARBA" id="ARBA00004496"/>
    </source>
</evidence>
<keyword evidence="7" id="KW-0547">Nucleotide-binding</keyword>
<comment type="similarity">
    <text evidence="2">Belongs to the TsaE family.</text>
</comment>
<keyword evidence="6" id="KW-0479">Metal-binding</keyword>
<dbReference type="PANTHER" id="PTHR33540">
    <property type="entry name" value="TRNA THREONYLCARBAMOYLADENOSINE BIOSYNTHESIS PROTEIN TSAE"/>
    <property type="match status" value="1"/>
</dbReference>
<proteinExistence type="inferred from homology"/>
<dbReference type="RefSeq" id="WP_011386598.1">
    <property type="nucleotide sequence ID" value="NC_007626.1"/>
</dbReference>
<dbReference type="NCBIfam" id="TIGR00150">
    <property type="entry name" value="T6A_YjeE"/>
    <property type="match status" value="1"/>
</dbReference>
<keyword evidence="8" id="KW-0067">ATP-binding</keyword>
<keyword evidence="12" id="KW-1185">Reference proteome</keyword>
<evidence type="ECO:0000256" key="4">
    <source>
        <dbReference type="ARBA" id="ARBA00022490"/>
    </source>
</evidence>
<dbReference type="Gene3D" id="3.40.50.300">
    <property type="entry name" value="P-loop containing nucleotide triphosphate hydrolases"/>
    <property type="match status" value="1"/>
</dbReference>
<dbReference type="GO" id="GO:0046872">
    <property type="term" value="F:metal ion binding"/>
    <property type="evidence" value="ECO:0007669"/>
    <property type="project" value="UniProtKB-KW"/>
</dbReference>
<dbReference type="PANTHER" id="PTHR33540:SF2">
    <property type="entry name" value="TRNA THREONYLCARBAMOYLADENOSINE BIOSYNTHESIS PROTEIN TSAE"/>
    <property type="match status" value="1"/>
</dbReference>
<evidence type="ECO:0000256" key="6">
    <source>
        <dbReference type="ARBA" id="ARBA00022723"/>
    </source>
</evidence>
<dbReference type="GO" id="GO:0002949">
    <property type="term" value="P:tRNA threonylcarbamoyladenosine modification"/>
    <property type="evidence" value="ECO:0007669"/>
    <property type="project" value="InterPro"/>
</dbReference>
<evidence type="ECO:0000256" key="10">
    <source>
        <dbReference type="ARBA" id="ARBA00032441"/>
    </source>
</evidence>
<evidence type="ECO:0000256" key="7">
    <source>
        <dbReference type="ARBA" id="ARBA00022741"/>
    </source>
</evidence>
<evidence type="ECO:0000313" key="12">
    <source>
        <dbReference type="Proteomes" id="UP000007058"/>
    </source>
</evidence>